<comment type="caution">
    <text evidence="2">The sequence shown here is derived from an EMBL/GenBank/DDBJ whole genome shotgun (WGS) entry which is preliminary data.</text>
</comment>
<gene>
    <name evidence="2" type="ORF">I8J29_14305</name>
</gene>
<dbReference type="RefSeq" id="WP_208848252.1">
    <property type="nucleotide sequence ID" value="NZ_JAGGDJ010000009.1"/>
</dbReference>
<dbReference type="PANTHER" id="PTHR47708:SF2">
    <property type="entry name" value="SI:CH73-132F6.5"/>
    <property type="match status" value="1"/>
</dbReference>
<accession>A0ABS3WAN9</accession>
<evidence type="ECO:0000313" key="2">
    <source>
        <dbReference type="EMBL" id="MBO7745380.1"/>
    </source>
</evidence>
<proteinExistence type="predicted"/>
<evidence type="ECO:0000313" key="3">
    <source>
        <dbReference type="Proteomes" id="UP000670947"/>
    </source>
</evidence>
<dbReference type="PANTHER" id="PTHR47708">
    <property type="match status" value="1"/>
</dbReference>
<feature type="domain" description="AtuA-like ferredoxin-fold" evidence="1">
    <location>
        <begin position="4"/>
        <end position="102"/>
    </location>
</feature>
<dbReference type="InterPro" id="IPR056362">
    <property type="entry name" value="AtuA-like_ferredoxin_dom"/>
</dbReference>
<organism evidence="2 3">
    <name type="scientific">Paenibacillus artemisiicola</name>
    <dbReference type="NCBI Taxonomy" id="1172618"/>
    <lineage>
        <taxon>Bacteria</taxon>
        <taxon>Bacillati</taxon>
        <taxon>Bacillota</taxon>
        <taxon>Bacilli</taxon>
        <taxon>Bacillales</taxon>
        <taxon>Paenibacillaceae</taxon>
        <taxon>Paenibacillus</taxon>
    </lineage>
</organism>
<evidence type="ECO:0000259" key="1">
    <source>
        <dbReference type="Pfam" id="PF23544"/>
    </source>
</evidence>
<dbReference type="Proteomes" id="UP000670947">
    <property type="component" value="Unassembled WGS sequence"/>
</dbReference>
<dbReference type="Pfam" id="PF23544">
    <property type="entry name" value="AtuA_ferredoxin"/>
    <property type="match status" value="1"/>
</dbReference>
<name>A0ABS3WAN9_9BACL</name>
<sequence>MTRVQLRHLAQARSGDKGNSVNIALFAPNDDVFDALAAQVTAERVKAHFDGLVRGEVVRYVLPNLRAMNFVCRDALDGGGSATLRMDNLGKCYASNLMRLEIEYDGEPARPGGEPESPCSEP</sequence>
<dbReference type="EMBL" id="JAGGDJ010000009">
    <property type="protein sequence ID" value="MBO7745380.1"/>
    <property type="molecule type" value="Genomic_DNA"/>
</dbReference>
<reference evidence="2 3" key="1">
    <citation type="submission" date="2021-03" db="EMBL/GenBank/DDBJ databases">
        <title>Paenibacillus artemisicola MWE-103 whole genome sequence.</title>
        <authorList>
            <person name="Ham Y.J."/>
        </authorList>
    </citation>
    <scope>NUCLEOTIDE SEQUENCE [LARGE SCALE GENOMIC DNA]</scope>
    <source>
        <strain evidence="2 3">MWE-103</strain>
    </source>
</reference>
<protein>
    <recommendedName>
        <fullName evidence="1">AtuA-like ferredoxin-fold domain-containing protein</fullName>
    </recommendedName>
</protein>
<keyword evidence="3" id="KW-1185">Reference proteome</keyword>